<dbReference type="GO" id="GO:0006508">
    <property type="term" value="P:proteolysis"/>
    <property type="evidence" value="ECO:0007669"/>
    <property type="project" value="UniProtKB-KW"/>
</dbReference>
<dbReference type="GO" id="GO:0004222">
    <property type="term" value="F:metalloendopeptidase activity"/>
    <property type="evidence" value="ECO:0007669"/>
    <property type="project" value="TreeGrafter"/>
</dbReference>
<comment type="subcellular location">
    <subcellularLocation>
        <location evidence="2">Cell envelope</location>
    </subcellularLocation>
</comment>
<dbReference type="InterPro" id="IPR050570">
    <property type="entry name" value="Cell_wall_metabolism_enzyme"/>
</dbReference>
<dbReference type="InterPro" id="IPR045834">
    <property type="entry name" value="Csd3_N2"/>
</dbReference>
<dbReference type="SUPFAM" id="SSF51261">
    <property type="entry name" value="Duplicated hybrid motif"/>
    <property type="match status" value="1"/>
</dbReference>
<dbReference type="GO" id="GO:0030313">
    <property type="term" value="C:cell envelope"/>
    <property type="evidence" value="ECO:0007669"/>
    <property type="project" value="UniProtKB-SubCell"/>
</dbReference>
<evidence type="ECO:0000256" key="2">
    <source>
        <dbReference type="ARBA" id="ARBA00004196"/>
    </source>
</evidence>
<keyword evidence="5" id="KW-0378">Hydrolase</keyword>
<dbReference type="CDD" id="cd12797">
    <property type="entry name" value="M23_peptidase"/>
    <property type="match status" value="1"/>
</dbReference>
<dbReference type="Pfam" id="PF19425">
    <property type="entry name" value="Csd3_N2"/>
    <property type="match status" value="1"/>
</dbReference>
<evidence type="ECO:0000256" key="4">
    <source>
        <dbReference type="ARBA" id="ARBA00022723"/>
    </source>
</evidence>
<evidence type="ECO:0000256" key="1">
    <source>
        <dbReference type="ARBA" id="ARBA00001947"/>
    </source>
</evidence>
<keyword evidence="6" id="KW-0862">Zinc</keyword>
<evidence type="ECO:0000259" key="10">
    <source>
        <dbReference type="Pfam" id="PF22310"/>
    </source>
</evidence>
<dbReference type="Gene3D" id="2.70.70.10">
    <property type="entry name" value="Glucose Permease (Domain IIA)"/>
    <property type="match status" value="1"/>
</dbReference>
<dbReference type="EMBL" id="CP034670">
    <property type="protein sequence ID" value="AZR60191.1"/>
    <property type="molecule type" value="Genomic_DNA"/>
</dbReference>
<dbReference type="PANTHER" id="PTHR21666:SF288">
    <property type="entry name" value="CELL DIVISION PROTEIN YTFB"/>
    <property type="match status" value="1"/>
</dbReference>
<feature type="domain" description="M23ase beta-sheet core" evidence="8">
    <location>
        <begin position="296"/>
        <end position="393"/>
    </location>
</feature>
<keyword evidence="4" id="KW-0479">Metal-binding</keyword>
<dbReference type="GO" id="GO:0046872">
    <property type="term" value="F:metal ion binding"/>
    <property type="evidence" value="ECO:0007669"/>
    <property type="project" value="UniProtKB-KW"/>
</dbReference>
<evidence type="ECO:0000259" key="8">
    <source>
        <dbReference type="Pfam" id="PF01551"/>
    </source>
</evidence>
<dbReference type="RefSeq" id="WP_126983672.1">
    <property type="nucleotide sequence ID" value="NZ_CP034670.1"/>
</dbReference>
<dbReference type="Gene3D" id="3.10.450.350">
    <property type="match status" value="2"/>
</dbReference>
<evidence type="ECO:0000313" key="12">
    <source>
        <dbReference type="Proteomes" id="UP000282435"/>
    </source>
</evidence>
<evidence type="ECO:0000256" key="6">
    <source>
        <dbReference type="ARBA" id="ARBA00022833"/>
    </source>
</evidence>
<protein>
    <submittedName>
        <fullName evidence="11">M23 family metallopeptidase</fullName>
    </submittedName>
</protein>
<evidence type="ECO:0000256" key="5">
    <source>
        <dbReference type="ARBA" id="ARBA00022801"/>
    </source>
</evidence>
<dbReference type="Pfam" id="PF01551">
    <property type="entry name" value="Peptidase_M23"/>
    <property type="match status" value="1"/>
</dbReference>
<organism evidence="11 12">
    <name type="scientific">Eikenella corrodens</name>
    <dbReference type="NCBI Taxonomy" id="539"/>
    <lineage>
        <taxon>Bacteria</taxon>
        <taxon>Pseudomonadati</taxon>
        <taxon>Pseudomonadota</taxon>
        <taxon>Betaproteobacteria</taxon>
        <taxon>Neisseriales</taxon>
        <taxon>Neisseriaceae</taxon>
        <taxon>Eikenella</taxon>
    </lineage>
</organism>
<keyword evidence="7" id="KW-0482">Metalloprotease</keyword>
<feature type="domain" description="Csd3-like second N-terminal" evidence="9">
    <location>
        <begin position="189"/>
        <end position="284"/>
    </location>
</feature>
<reference evidence="11 12" key="1">
    <citation type="submission" date="2018-12" db="EMBL/GenBank/DDBJ databases">
        <title>Genome sequencing of Eikenella corrodens KCOM 3110 (= JS217).</title>
        <authorList>
            <person name="Koo J.-K."/>
            <person name="Park S.-N."/>
            <person name="Lim Y.K."/>
        </authorList>
    </citation>
    <scope>NUCLEOTIDE SEQUENCE [LARGE SCALE GENOMIC DNA]</scope>
    <source>
        <strain evidence="11 12">KCOM 3110</strain>
    </source>
</reference>
<proteinExistence type="predicted"/>
<keyword evidence="3" id="KW-0645">Protease</keyword>
<dbReference type="AlphaFoldDB" id="A0A3S9SKX1"/>
<dbReference type="InterPro" id="IPR054512">
    <property type="entry name" value="NMB0315-like_N"/>
</dbReference>
<dbReference type="InterPro" id="IPR016047">
    <property type="entry name" value="M23ase_b-sheet_dom"/>
</dbReference>
<gene>
    <name evidence="11" type="ORF">ELB75_09260</name>
</gene>
<evidence type="ECO:0000256" key="3">
    <source>
        <dbReference type="ARBA" id="ARBA00022670"/>
    </source>
</evidence>
<comment type="cofactor">
    <cofactor evidence="1">
        <name>Zn(2+)</name>
        <dbReference type="ChEBI" id="CHEBI:29105"/>
    </cofactor>
</comment>
<dbReference type="Proteomes" id="UP000282435">
    <property type="component" value="Chromosome"/>
</dbReference>
<dbReference type="InterPro" id="IPR011055">
    <property type="entry name" value="Dup_hybrid_motif"/>
</dbReference>
<dbReference type="OrthoDB" id="9815245at2"/>
<sequence length="436" mass="47571">MSPSALFSRLPRRARIALVAATTLLGVFILIAIIAAASAKPEGAMQSKRIVEKLAAVHAKGKTPATGYWSDEVIQPGDSLRNVLERFNLSAPQIQDITQATASEGKQPHLHPDQTVSLRLDAQRRPVQVQFFNDDDNGETQLVDLAYAGNRWQAKTDDVKTTTLPTLKSVIIRSSGTTAGAMSRAEIPAEVRDSLRELFSNRLDLYKLEAGDTVRILYQVNYFHGQQISMGDILAVEISHQGKLYRAYYFGEDGNGRYYDEHGQPLKKGFETQPVPGSRISSPFGVRVHPILGYLRMHTGIDYAAPAGTPIHAPSDGIVEFRGPKGGYGNTVILRHSDSMQTLYGHMSAFSANAAPGQRVRAGDIIGFIGTTGRSTGPHLHYEVRLNGVPVNPAGVALPAKRLTTAELAEFRRQQQTVEQKLAQLRGIGKTVAQLD</sequence>
<evidence type="ECO:0000313" key="11">
    <source>
        <dbReference type="EMBL" id="AZR60191.1"/>
    </source>
</evidence>
<feature type="domain" description="DD-carboxypeptidase/endopeptidase Mpg-like N-terminal" evidence="10">
    <location>
        <begin position="68"/>
        <end position="147"/>
    </location>
</feature>
<evidence type="ECO:0000256" key="7">
    <source>
        <dbReference type="ARBA" id="ARBA00023049"/>
    </source>
</evidence>
<evidence type="ECO:0000259" key="9">
    <source>
        <dbReference type="Pfam" id="PF19425"/>
    </source>
</evidence>
<dbReference type="Pfam" id="PF22310">
    <property type="entry name" value="NMB0315_dom_I"/>
    <property type="match status" value="1"/>
</dbReference>
<name>A0A3S9SKX1_EIKCO</name>
<dbReference type="PANTHER" id="PTHR21666">
    <property type="entry name" value="PEPTIDASE-RELATED"/>
    <property type="match status" value="1"/>
</dbReference>
<accession>A0A3S9SKX1</accession>